<dbReference type="Gene3D" id="3.20.20.150">
    <property type="entry name" value="Divalent-metal-dependent TIM barrel enzymes"/>
    <property type="match status" value="1"/>
</dbReference>
<evidence type="ECO:0000313" key="1">
    <source>
        <dbReference type="EMBL" id="SDG59354.1"/>
    </source>
</evidence>
<dbReference type="RefSeq" id="WP_090156459.1">
    <property type="nucleotide sequence ID" value="NZ_FNAN01000020.1"/>
</dbReference>
<dbReference type="STRING" id="659014.SAMN04487996_12085"/>
<dbReference type="SUPFAM" id="SSF51658">
    <property type="entry name" value="Xylose isomerase-like"/>
    <property type="match status" value="1"/>
</dbReference>
<dbReference type="InterPro" id="IPR036237">
    <property type="entry name" value="Xyl_isomerase-like_sf"/>
</dbReference>
<evidence type="ECO:0008006" key="3">
    <source>
        <dbReference type="Google" id="ProtNLM"/>
    </source>
</evidence>
<evidence type="ECO:0000313" key="2">
    <source>
        <dbReference type="Proteomes" id="UP000198748"/>
    </source>
</evidence>
<dbReference type="AlphaFoldDB" id="A0A1G7VHX9"/>
<keyword evidence="2" id="KW-1185">Reference proteome</keyword>
<name>A0A1G7VHX9_9BACT</name>
<dbReference type="EMBL" id="FNAN01000020">
    <property type="protein sequence ID" value="SDG59354.1"/>
    <property type="molecule type" value="Genomic_DNA"/>
</dbReference>
<gene>
    <name evidence="1" type="ORF">SAMN04487996_12085</name>
</gene>
<sequence length="273" mass="31670">MNIRFYAPLWGNTLPFDTFCRNVKQAGYQGVEMDFPFDQNEKAKLLAVLAHHDLEMIGQYWQSAEKYIDEHLVNFEKFIRNLGSANPVFINSQTGKDYFTFEENKRLFDMASKLSEELGIRIVHETHRGKCLYAAHITRHYLTLIPELRLTLDISHWYAVHESLLSDQQDAVQLAIGHTDHIHSRVGHSQGPQVSDPRAPEWKEAMESHLHWWDMVVKAHEAKDTTLTVTTEFGPPSYMPVTPYTQMPLADQWAINVHMMNLLKDRYGIQNYG</sequence>
<dbReference type="OrthoDB" id="2555274at2"/>
<accession>A0A1G7VHX9</accession>
<reference evidence="2" key="1">
    <citation type="submission" date="2016-10" db="EMBL/GenBank/DDBJ databases">
        <authorList>
            <person name="Varghese N."/>
            <person name="Submissions S."/>
        </authorList>
    </citation>
    <scope>NUCLEOTIDE SEQUENCE [LARGE SCALE GENOMIC DNA]</scope>
    <source>
        <strain evidence="2">DSM 25329</strain>
    </source>
</reference>
<proteinExistence type="predicted"/>
<protein>
    <recommendedName>
        <fullName evidence="3">Sugar phosphate isomerase/epimerase</fullName>
    </recommendedName>
</protein>
<organism evidence="1 2">
    <name type="scientific">Dyadobacter soli</name>
    <dbReference type="NCBI Taxonomy" id="659014"/>
    <lineage>
        <taxon>Bacteria</taxon>
        <taxon>Pseudomonadati</taxon>
        <taxon>Bacteroidota</taxon>
        <taxon>Cytophagia</taxon>
        <taxon>Cytophagales</taxon>
        <taxon>Spirosomataceae</taxon>
        <taxon>Dyadobacter</taxon>
    </lineage>
</organism>
<dbReference type="Proteomes" id="UP000198748">
    <property type="component" value="Unassembled WGS sequence"/>
</dbReference>